<accession>B8FJ01</accession>
<feature type="domain" description="Protein kinase" evidence="7">
    <location>
        <begin position="55"/>
        <end position="294"/>
    </location>
</feature>
<organism evidence="8 9">
    <name type="scientific">Desulfatibacillum aliphaticivorans</name>
    <dbReference type="NCBI Taxonomy" id="218208"/>
    <lineage>
        <taxon>Bacteria</taxon>
        <taxon>Pseudomonadati</taxon>
        <taxon>Thermodesulfobacteriota</taxon>
        <taxon>Desulfobacteria</taxon>
        <taxon>Desulfobacterales</taxon>
        <taxon>Desulfatibacillaceae</taxon>
        <taxon>Desulfatibacillum</taxon>
    </lineage>
</organism>
<dbReference type="GO" id="GO:0004674">
    <property type="term" value="F:protein serine/threonine kinase activity"/>
    <property type="evidence" value="ECO:0007669"/>
    <property type="project" value="UniProtKB-KW"/>
</dbReference>
<keyword evidence="6" id="KW-1133">Transmembrane helix</keyword>
<evidence type="ECO:0000259" key="7">
    <source>
        <dbReference type="PROSITE" id="PS50011"/>
    </source>
</evidence>
<dbReference type="CDD" id="cd14014">
    <property type="entry name" value="STKc_PknB_like"/>
    <property type="match status" value="1"/>
</dbReference>
<dbReference type="SUPFAM" id="SSF56112">
    <property type="entry name" value="Protein kinase-like (PK-like)"/>
    <property type="match status" value="1"/>
</dbReference>
<keyword evidence="2 5" id="KW-0547">Nucleotide-binding</keyword>
<evidence type="ECO:0000256" key="1">
    <source>
        <dbReference type="ARBA" id="ARBA00022679"/>
    </source>
</evidence>
<evidence type="ECO:0000313" key="9">
    <source>
        <dbReference type="Proteomes" id="UP000000739"/>
    </source>
</evidence>
<dbReference type="SMART" id="SM00028">
    <property type="entry name" value="TPR"/>
    <property type="match status" value="3"/>
</dbReference>
<keyword evidence="6" id="KW-0472">Membrane</keyword>
<keyword evidence="1" id="KW-0808">Transferase</keyword>
<dbReference type="Gene3D" id="1.25.40.10">
    <property type="entry name" value="Tetratricopeptide repeat domain"/>
    <property type="match status" value="1"/>
</dbReference>
<dbReference type="Gene3D" id="3.30.200.20">
    <property type="entry name" value="Phosphorylase Kinase, domain 1"/>
    <property type="match status" value="1"/>
</dbReference>
<keyword evidence="3 8" id="KW-0418">Kinase</keyword>
<dbReference type="AlphaFoldDB" id="B8FJ01"/>
<dbReference type="Pfam" id="PF00069">
    <property type="entry name" value="Pkinase"/>
    <property type="match status" value="1"/>
</dbReference>
<keyword evidence="8" id="KW-0723">Serine/threonine-protein kinase</keyword>
<dbReference type="InterPro" id="IPR000719">
    <property type="entry name" value="Prot_kinase_dom"/>
</dbReference>
<dbReference type="PROSITE" id="PS50011">
    <property type="entry name" value="PROTEIN_KINASE_DOM"/>
    <property type="match status" value="1"/>
</dbReference>
<feature type="transmembrane region" description="Helical" evidence="6">
    <location>
        <begin position="533"/>
        <end position="552"/>
    </location>
</feature>
<dbReference type="SUPFAM" id="SSF48452">
    <property type="entry name" value="TPR-like"/>
    <property type="match status" value="1"/>
</dbReference>
<dbReference type="InterPro" id="IPR025874">
    <property type="entry name" value="DZR"/>
</dbReference>
<dbReference type="InterPro" id="IPR017441">
    <property type="entry name" value="Protein_kinase_ATP_BS"/>
</dbReference>
<dbReference type="KEGG" id="dal:Dalk_2700"/>
<dbReference type="eggNOG" id="COG0515">
    <property type="taxonomic scope" value="Bacteria"/>
</dbReference>
<dbReference type="PANTHER" id="PTHR43289">
    <property type="entry name" value="MITOGEN-ACTIVATED PROTEIN KINASE KINASE KINASE 20-RELATED"/>
    <property type="match status" value="1"/>
</dbReference>
<evidence type="ECO:0000256" key="5">
    <source>
        <dbReference type="PROSITE-ProRule" id="PRU10141"/>
    </source>
</evidence>
<protein>
    <submittedName>
        <fullName evidence="8">Serine/threonine protein kinase</fullName>
    </submittedName>
</protein>
<evidence type="ECO:0000256" key="2">
    <source>
        <dbReference type="ARBA" id="ARBA00022741"/>
    </source>
</evidence>
<sequence>MCAQDKLDDQLTMVDGMQQGQTGQQEHTGALDDAPTMVVEPSPDTMAGQSPSERFEILDELGRGGMGVVYKARDKKLGRIIALKSLKPESTASNKAVERFWREAKAIAALSHFNIVGIYDVLEQGQALWIAMEFLPNGSLKDKVKNQGPLPPKEIAKIGRQLADAVDHAHSRGIFHRDIKPGNVLLSERDTPKLGDFGLAQEMSTAGDMTVAGAMMGTMYYAAPEQMANGSNVDARSDIYSLGATLYMIATGEAPRTIRPNRIPEEVRGIICKCLEEHPDKRFQNAAELAKAFSTGEFAEAPKKIGQACPACGHFNPETLRFCQKCGGGLASLFRKCPKCRAENHVNVEYCGKCGENIPMAFLALKARKASADGQPQAAAKAWKAILAKDPKHQEARANLIRIVENNRKIKEMANFAKEAYKRGDKESAYKCFCQIIEIDPTLEEAKKKCESMKPGLVQQRLARGRTFFSAKKYEQAYNQLQGVLDLDEFNREALDLMTQVTRFYKPAAPKVPKSAVHVSMGLTGSRKVNKKVMSFIAICVVSLFMTIIITLSGNEDGNSMFDAQAKNTAVEVDKALKAVVDTLPNQPVTLESILSTGVQWPPAVSVSVDDPDPEHPKIIVVHAAGKKMFIVNGTGEMKEEPFNITPIQPPRPAVDE</sequence>
<evidence type="ECO:0000313" key="8">
    <source>
        <dbReference type="EMBL" id="ACL04392.1"/>
    </source>
</evidence>
<dbReference type="SMART" id="SM00220">
    <property type="entry name" value="S_TKc"/>
    <property type="match status" value="1"/>
</dbReference>
<dbReference type="Proteomes" id="UP000000739">
    <property type="component" value="Chromosome"/>
</dbReference>
<dbReference type="InterPro" id="IPR019734">
    <property type="entry name" value="TPR_rpt"/>
</dbReference>
<feature type="binding site" evidence="5">
    <location>
        <position position="84"/>
    </location>
    <ligand>
        <name>ATP</name>
        <dbReference type="ChEBI" id="CHEBI:30616"/>
    </ligand>
</feature>
<dbReference type="InterPro" id="IPR011009">
    <property type="entry name" value="Kinase-like_dom_sf"/>
</dbReference>
<gene>
    <name evidence="8" type="ordered locus">Dalk_2700</name>
</gene>
<keyword evidence="9" id="KW-1185">Reference proteome</keyword>
<dbReference type="RefSeq" id="WP_015947462.1">
    <property type="nucleotide sequence ID" value="NC_011768.1"/>
</dbReference>
<dbReference type="EMBL" id="CP001322">
    <property type="protein sequence ID" value="ACL04392.1"/>
    <property type="molecule type" value="Genomic_DNA"/>
</dbReference>
<dbReference type="InterPro" id="IPR011990">
    <property type="entry name" value="TPR-like_helical_dom_sf"/>
</dbReference>
<dbReference type="PROSITE" id="PS00107">
    <property type="entry name" value="PROTEIN_KINASE_ATP"/>
    <property type="match status" value="1"/>
</dbReference>
<keyword evidence="4 5" id="KW-0067">ATP-binding</keyword>
<dbReference type="GO" id="GO:0005524">
    <property type="term" value="F:ATP binding"/>
    <property type="evidence" value="ECO:0007669"/>
    <property type="project" value="UniProtKB-UniRule"/>
</dbReference>
<evidence type="ECO:0000256" key="6">
    <source>
        <dbReference type="SAM" id="Phobius"/>
    </source>
</evidence>
<evidence type="ECO:0000256" key="4">
    <source>
        <dbReference type="ARBA" id="ARBA00022840"/>
    </source>
</evidence>
<keyword evidence="6" id="KW-0812">Transmembrane</keyword>
<dbReference type="InterPro" id="IPR008271">
    <property type="entry name" value="Ser/Thr_kinase_AS"/>
</dbReference>
<proteinExistence type="predicted"/>
<name>B8FJ01_DESAL</name>
<dbReference type="Pfam" id="PF12773">
    <property type="entry name" value="DZR"/>
    <property type="match status" value="1"/>
</dbReference>
<dbReference type="Gene3D" id="1.10.510.10">
    <property type="entry name" value="Transferase(Phosphotransferase) domain 1"/>
    <property type="match status" value="1"/>
</dbReference>
<evidence type="ECO:0000256" key="3">
    <source>
        <dbReference type="ARBA" id="ARBA00022777"/>
    </source>
</evidence>
<dbReference type="PANTHER" id="PTHR43289:SF30">
    <property type="entry name" value="NON-SPECIFIC SERINE_THREONINE PROTEIN KINASE"/>
    <property type="match status" value="1"/>
</dbReference>
<dbReference type="HOGENOM" id="CLU_417226_0_0_7"/>
<dbReference type="PROSITE" id="PS00108">
    <property type="entry name" value="PROTEIN_KINASE_ST"/>
    <property type="match status" value="1"/>
</dbReference>
<reference evidence="8 9" key="1">
    <citation type="journal article" date="2012" name="Environ. Microbiol.">
        <title>The genome sequence of Desulfatibacillum alkenivorans AK-01: a blueprint for anaerobic alkane oxidation.</title>
        <authorList>
            <person name="Callaghan A.V."/>
            <person name="Morris B.E."/>
            <person name="Pereira I.A."/>
            <person name="McInerney M.J."/>
            <person name="Austin R.N."/>
            <person name="Groves J.T."/>
            <person name="Kukor J.J."/>
            <person name="Suflita J.M."/>
            <person name="Young L.Y."/>
            <person name="Zylstra G.J."/>
            <person name="Wawrik B."/>
        </authorList>
    </citation>
    <scope>NUCLEOTIDE SEQUENCE [LARGE SCALE GENOMIC DNA]</scope>
    <source>
        <strain evidence="8 9">AK-01</strain>
    </source>
</reference>